<proteinExistence type="predicted"/>
<evidence type="ECO:0000313" key="3">
    <source>
        <dbReference type="Proteomes" id="UP001374535"/>
    </source>
</evidence>
<dbReference type="EMBL" id="CP144690">
    <property type="protein sequence ID" value="WVY91882.1"/>
    <property type="molecule type" value="Genomic_DNA"/>
</dbReference>
<name>A0AAQ3MIS6_VIGMU</name>
<gene>
    <name evidence="2" type="ORF">V8G54_037396</name>
</gene>
<organism evidence="2 3">
    <name type="scientific">Vigna mungo</name>
    <name type="common">Black gram</name>
    <name type="synonym">Phaseolus mungo</name>
    <dbReference type="NCBI Taxonomy" id="3915"/>
    <lineage>
        <taxon>Eukaryota</taxon>
        <taxon>Viridiplantae</taxon>
        <taxon>Streptophyta</taxon>
        <taxon>Embryophyta</taxon>
        <taxon>Tracheophyta</taxon>
        <taxon>Spermatophyta</taxon>
        <taxon>Magnoliopsida</taxon>
        <taxon>eudicotyledons</taxon>
        <taxon>Gunneridae</taxon>
        <taxon>Pentapetalae</taxon>
        <taxon>rosids</taxon>
        <taxon>fabids</taxon>
        <taxon>Fabales</taxon>
        <taxon>Fabaceae</taxon>
        <taxon>Papilionoideae</taxon>
        <taxon>50 kb inversion clade</taxon>
        <taxon>NPAAA clade</taxon>
        <taxon>indigoferoid/millettioid clade</taxon>
        <taxon>Phaseoleae</taxon>
        <taxon>Vigna</taxon>
    </lineage>
</organism>
<evidence type="ECO:0000313" key="2">
    <source>
        <dbReference type="EMBL" id="WVY91882.1"/>
    </source>
</evidence>
<evidence type="ECO:0000256" key="1">
    <source>
        <dbReference type="SAM" id="MobiDB-lite"/>
    </source>
</evidence>
<reference evidence="2 3" key="1">
    <citation type="journal article" date="2023" name="Life. Sci Alliance">
        <title>Evolutionary insights into 3D genome organization and epigenetic landscape of Vigna mungo.</title>
        <authorList>
            <person name="Junaid A."/>
            <person name="Singh B."/>
            <person name="Bhatia S."/>
        </authorList>
    </citation>
    <scope>NUCLEOTIDE SEQUENCE [LARGE SCALE GENOMIC DNA]</scope>
    <source>
        <strain evidence="2">Urdbean</strain>
    </source>
</reference>
<feature type="region of interest" description="Disordered" evidence="1">
    <location>
        <begin position="1"/>
        <end position="26"/>
    </location>
</feature>
<dbReference type="AlphaFoldDB" id="A0AAQ3MIS6"/>
<protein>
    <submittedName>
        <fullName evidence="2">Uncharacterized protein</fullName>
    </submittedName>
</protein>
<sequence length="182" mass="19581">RGEKDLAVGDAAVAGDGGGHEGGVGGDAEGLLGELEFHGLGLGVPERVVRLGEVERDAPRGMVNRRRRGEERRQREVGGLRGRKMERCRGRIVSRCEGLKRLGGLNRFRGVNLKRSTSETGVAGSVEEGNEFLELGDGNVGEVGVQVRGLVREDSDQVFHALEAFRCSLLDGLLIIDFGEPH</sequence>
<keyword evidence="3" id="KW-1185">Reference proteome</keyword>
<accession>A0AAQ3MIS6</accession>
<feature type="compositionally biased region" description="Gly residues" evidence="1">
    <location>
        <begin position="15"/>
        <end position="26"/>
    </location>
</feature>
<feature type="non-terminal residue" evidence="2">
    <location>
        <position position="1"/>
    </location>
</feature>
<dbReference type="Proteomes" id="UP001374535">
    <property type="component" value="Chromosome 11"/>
</dbReference>